<comment type="caution">
    <text evidence="1">The sequence shown here is derived from an EMBL/GenBank/DDBJ whole genome shotgun (WGS) entry which is preliminary data.</text>
</comment>
<dbReference type="Proteomes" id="UP000011996">
    <property type="component" value="Unassembled WGS sequence"/>
</dbReference>
<dbReference type="EMBL" id="ANOF01000058">
    <property type="protein sequence ID" value="EMI27765.1"/>
    <property type="molecule type" value="Genomic_DNA"/>
</dbReference>
<dbReference type="AlphaFoldDB" id="M5S8D3"/>
<accession>M5S8D3</accession>
<proteinExistence type="predicted"/>
<organism evidence="1 2">
    <name type="scientific">Rhodopirellula europaea SH398</name>
    <dbReference type="NCBI Taxonomy" id="1263868"/>
    <lineage>
        <taxon>Bacteria</taxon>
        <taxon>Pseudomonadati</taxon>
        <taxon>Planctomycetota</taxon>
        <taxon>Planctomycetia</taxon>
        <taxon>Pirellulales</taxon>
        <taxon>Pirellulaceae</taxon>
        <taxon>Rhodopirellula</taxon>
    </lineage>
</organism>
<sequence>MWVAWLSRGNPIQLAMASDELFKLLLVSVTKMLMPTDAVTMISDSITAYSTAVGPSSSSKNRWIDRKKGRWDMEVTSYGYRS</sequence>
<protein>
    <submittedName>
        <fullName evidence="1">Uncharacterized protein</fullName>
    </submittedName>
</protein>
<gene>
    <name evidence="1" type="ORF">RESH_01621</name>
</gene>
<name>M5S8D3_9BACT</name>
<evidence type="ECO:0000313" key="2">
    <source>
        <dbReference type="Proteomes" id="UP000011996"/>
    </source>
</evidence>
<reference evidence="1 2" key="1">
    <citation type="journal article" date="2013" name="Mar. Genomics">
        <title>Expression of sulfatases in Rhodopirellula baltica and the diversity of sulfatases in the genus Rhodopirellula.</title>
        <authorList>
            <person name="Wegner C.E."/>
            <person name="Richter-Heitmann T."/>
            <person name="Klindworth A."/>
            <person name="Klockow C."/>
            <person name="Richter M."/>
            <person name="Achstetter T."/>
            <person name="Glockner F.O."/>
            <person name="Harder J."/>
        </authorList>
    </citation>
    <scope>NUCLEOTIDE SEQUENCE [LARGE SCALE GENOMIC DNA]</scope>
    <source>
        <strain evidence="1 2">SH398</strain>
    </source>
</reference>
<evidence type="ECO:0000313" key="1">
    <source>
        <dbReference type="EMBL" id="EMI27765.1"/>
    </source>
</evidence>